<keyword evidence="3" id="KW-1133">Transmembrane helix</keyword>
<dbReference type="SMART" id="SM00948">
    <property type="entry name" value="Proteasome_A_N"/>
    <property type="match status" value="1"/>
</dbReference>
<dbReference type="PROSITE" id="PS00388">
    <property type="entry name" value="PROTEASOME_ALPHA_1"/>
    <property type="match status" value="1"/>
</dbReference>
<keyword evidence="6" id="KW-1185">Reference proteome</keyword>
<dbReference type="InterPro" id="IPR029055">
    <property type="entry name" value="Ntn_hydrolases_N"/>
</dbReference>
<evidence type="ECO:0000313" key="5">
    <source>
        <dbReference type="Ensembl" id="ENSJJAP00000000403.1"/>
    </source>
</evidence>
<organism evidence="5 6">
    <name type="scientific">Jaculus jaculus</name>
    <name type="common">Lesser Egyptian jerboa</name>
    <dbReference type="NCBI Taxonomy" id="51337"/>
    <lineage>
        <taxon>Eukaryota</taxon>
        <taxon>Metazoa</taxon>
        <taxon>Chordata</taxon>
        <taxon>Craniata</taxon>
        <taxon>Vertebrata</taxon>
        <taxon>Euteleostomi</taxon>
        <taxon>Mammalia</taxon>
        <taxon>Eutheria</taxon>
        <taxon>Euarchontoglires</taxon>
        <taxon>Glires</taxon>
        <taxon>Rodentia</taxon>
        <taxon>Myomorpha</taxon>
        <taxon>Dipodoidea</taxon>
        <taxon>Dipodidae</taxon>
        <taxon>Dipodinae</taxon>
        <taxon>Jaculus</taxon>
    </lineage>
</organism>
<feature type="transmembrane region" description="Helical" evidence="3">
    <location>
        <begin position="24"/>
        <end position="44"/>
    </location>
</feature>
<dbReference type="GO" id="GO:0019773">
    <property type="term" value="C:proteasome core complex, alpha-subunit complex"/>
    <property type="evidence" value="ECO:0007669"/>
    <property type="project" value="InterPro"/>
</dbReference>
<dbReference type="Ensembl" id="ENSJJAT00000000433.1">
    <property type="protein sequence ID" value="ENSJJAP00000000403.1"/>
    <property type="gene ID" value="ENSJJAG00000000352.1"/>
</dbReference>
<evidence type="ECO:0000256" key="2">
    <source>
        <dbReference type="SAM" id="MobiDB-lite"/>
    </source>
</evidence>
<dbReference type="InterPro" id="IPR000426">
    <property type="entry name" value="Proteasome_asu_N"/>
</dbReference>
<dbReference type="AlphaFoldDB" id="A0A8C5JVW5"/>
<dbReference type="GeneTree" id="ENSGT00550000074827"/>
<dbReference type="GO" id="GO:0006511">
    <property type="term" value="P:ubiquitin-dependent protein catabolic process"/>
    <property type="evidence" value="ECO:0007669"/>
    <property type="project" value="InterPro"/>
</dbReference>
<feature type="region of interest" description="Disordered" evidence="2">
    <location>
        <begin position="79"/>
        <end position="117"/>
    </location>
</feature>
<evidence type="ECO:0000256" key="1">
    <source>
        <dbReference type="ARBA" id="ARBA00022942"/>
    </source>
</evidence>
<evidence type="ECO:0000313" key="6">
    <source>
        <dbReference type="Proteomes" id="UP000694385"/>
    </source>
</evidence>
<reference evidence="5" key="1">
    <citation type="submission" date="2025-08" db="UniProtKB">
        <authorList>
            <consortium name="Ensembl"/>
        </authorList>
    </citation>
    <scope>IDENTIFICATION</scope>
</reference>
<accession>A0A8C5JVW5</accession>
<evidence type="ECO:0000259" key="4">
    <source>
        <dbReference type="PROSITE" id="PS00388"/>
    </source>
</evidence>
<name>A0A8C5JVW5_JACJA</name>
<dbReference type="PANTHER" id="PTHR11599">
    <property type="entry name" value="PROTEASOME SUBUNIT ALPHA/BETA"/>
    <property type="match status" value="1"/>
</dbReference>
<dbReference type="Pfam" id="PF10584">
    <property type="entry name" value="Proteasome_A_N"/>
    <property type="match status" value="1"/>
</dbReference>
<dbReference type="Proteomes" id="UP000694385">
    <property type="component" value="Unassembled WGS sequence"/>
</dbReference>
<keyword evidence="3" id="KW-0472">Membrane</keyword>
<feature type="domain" description="Proteasome alpha-type subunits" evidence="4">
    <location>
        <begin position="2"/>
        <end position="24"/>
    </location>
</feature>
<keyword evidence="3" id="KW-0812">Transmembrane</keyword>
<keyword evidence="1" id="KW-0647">Proteasome</keyword>
<proteinExistence type="predicted"/>
<reference evidence="5" key="2">
    <citation type="submission" date="2025-09" db="UniProtKB">
        <authorList>
            <consortium name="Ensembl"/>
        </authorList>
    </citation>
    <scope>IDENTIFICATION</scope>
</reference>
<dbReference type="Gene3D" id="3.60.20.10">
    <property type="entry name" value="Glutamine Phosphoribosylpyrophosphate, subunit 1, domain 1"/>
    <property type="match status" value="1"/>
</dbReference>
<protein>
    <recommendedName>
        <fullName evidence="4">Proteasome alpha-type subunits domain-containing protein</fullName>
    </recommendedName>
</protein>
<dbReference type="InterPro" id="IPR050115">
    <property type="entry name" value="Proteasome_alpha"/>
</dbReference>
<sequence length="117" mass="12932">MYDSRTTIFSPEGHLFQVEYAMEAIGHASTCLGILANVGVLLAAERRNIHKLFDEDMACSVASISSNTNVLTNELRLIAQSGNHHTKERTRKDRDQSPQTKGCGAVDQKSRGRRSQS</sequence>
<dbReference type="SUPFAM" id="SSF56235">
    <property type="entry name" value="N-terminal nucleophile aminohydrolases (Ntn hydrolases)"/>
    <property type="match status" value="1"/>
</dbReference>
<evidence type="ECO:0000256" key="3">
    <source>
        <dbReference type="SAM" id="Phobius"/>
    </source>
</evidence>